<dbReference type="EMBL" id="CP000629">
    <property type="protein sequence ID" value="ACM29691.1"/>
    <property type="molecule type" value="Genomic_DNA"/>
</dbReference>
<accession>B9JIE9</accession>
<dbReference type="InterPro" id="IPR010982">
    <property type="entry name" value="Lambda_DNA-bd_dom_sf"/>
</dbReference>
<gene>
    <name evidence="3" type="ordered locus">Arad_8409</name>
</gene>
<dbReference type="InterPro" id="IPR001387">
    <property type="entry name" value="Cro/C1-type_HTH"/>
</dbReference>
<protein>
    <submittedName>
        <fullName evidence="3">Helix-turn-helix motif protein</fullName>
    </submittedName>
</protein>
<dbReference type="HOGENOM" id="CLU_066192_47_3_5"/>
<dbReference type="STRING" id="311403.Arad_8409"/>
<dbReference type="Proteomes" id="UP000001600">
    <property type="component" value="Chromosome 2"/>
</dbReference>
<dbReference type="eggNOG" id="COG1396">
    <property type="taxonomic scope" value="Bacteria"/>
</dbReference>
<dbReference type="CDD" id="cd00093">
    <property type="entry name" value="HTH_XRE"/>
    <property type="match status" value="1"/>
</dbReference>
<feature type="region of interest" description="Disordered" evidence="1">
    <location>
        <begin position="69"/>
        <end position="93"/>
    </location>
</feature>
<evidence type="ECO:0000313" key="4">
    <source>
        <dbReference type="Proteomes" id="UP000001600"/>
    </source>
</evidence>
<dbReference type="Gene3D" id="1.10.260.40">
    <property type="entry name" value="lambda repressor-like DNA-binding domains"/>
    <property type="match status" value="1"/>
</dbReference>
<evidence type="ECO:0000313" key="3">
    <source>
        <dbReference type="EMBL" id="ACM29691.1"/>
    </source>
</evidence>
<dbReference type="Pfam" id="PF01381">
    <property type="entry name" value="HTH_3"/>
    <property type="match status" value="1"/>
</dbReference>
<dbReference type="PROSITE" id="PS50943">
    <property type="entry name" value="HTH_CROC1"/>
    <property type="match status" value="1"/>
</dbReference>
<dbReference type="KEGG" id="ara:Arad_8409"/>
<organism evidence="3 4">
    <name type="scientific">Rhizobium rhizogenes (strain K84 / ATCC BAA-868)</name>
    <name type="common">Agrobacterium radiobacter</name>
    <dbReference type="NCBI Taxonomy" id="311403"/>
    <lineage>
        <taxon>Bacteria</taxon>
        <taxon>Pseudomonadati</taxon>
        <taxon>Pseudomonadota</taxon>
        <taxon>Alphaproteobacteria</taxon>
        <taxon>Hyphomicrobiales</taxon>
        <taxon>Rhizobiaceae</taxon>
        <taxon>Rhizobium/Agrobacterium group</taxon>
        <taxon>Rhizobium</taxon>
    </lineage>
</organism>
<feature type="domain" description="HTH cro/C1-type" evidence="2">
    <location>
        <begin position="14"/>
        <end position="68"/>
    </location>
</feature>
<proteinExistence type="predicted"/>
<name>B9JIE9_RHIR8</name>
<dbReference type="AlphaFoldDB" id="B9JIE9"/>
<reference evidence="3 4" key="1">
    <citation type="journal article" date="2009" name="J. Bacteriol.">
        <title>Genome sequences of three Agrobacterium biovars help elucidate the evolution of multichromosome genomes in bacteria.</title>
        <authorList>
            <person name="Slater S.C."/>
            <person name="Goldman B.S."/>
            <person name="Goodner B."/>
            <person name="Setubal J.C."/>
            <person name="Farrand S.K."/>
            <person name="Nester E.W."/>
            <person name="Burr T.J."/>
            <person name="Banta L."/>
            <person name="Dickerman A.W."/>
            <person name="Paulsen I."/>
            <person name="Otten L."/>
            <person name="Suen G."/>
            <person name="Welch R."/>
            <person name="Almeida N.F."/>
            <person name="Arnold F."/>
            <person name="Burton O.T."/>
            <person name="Du Z."/>
            <person name="Ewing A."/>
            <person name="Godsy E."/>
            <person name="Heisel S."/>
            <person name="Houmiel K.L."/>
            <person name="Jhaveri J."/>
            <person name="Lu J."/>
            <person name="Miller N.M."/>
            <person name="Norton S."/>
            <person name="Chen Q."/>
            <person name="Phoolcharoen W."/>
            <person name="Ohlin V."/>
            <person name="Ondrusek D."/>
            <person name="Pride N."/>
            <person name="Stricklin S.L."/>
            <person name="Sun J."/>
            <person name="Wheeler C."/>
            <person name="Wilson L."/>
            <person name="Zhu H."/>
            <person name="Wood D.W."/>
        </authorList>
    </citation>
    <scope>NUCLEOTIDE SEQUENCE [LARGE SCALE GENOMIC DNA]</scope>
    <source>
        <strain evidence="4">K84 / ATCC BAA-868</strain>
    </source>
</reference>
<evidence type="ECO:0000256" key="1">
    <source>
        <dbReference type="SAM" id="MobiDB-lite"/>
    </source>
</evidence>
<dbReference type="SMART" id="SM00530">
    <property type="entry name" value="HTH_XRE"/>
    <property type="match status" value="1"/>
</dbReference>
<dbReference type="SUPFAM" id="SSF47413">
    <property type="entry name" value="lambda repressor-like DNA-binding domains"/>
    <property type="match status" value="1"/>
</dbReference>
<dbReference type="GO" id="GO:0003677">
    <property type="term" value="F:DNA binding"/>
    <property type="evidence" value="ECO:0007669"/>
    <property type="project" value="InterPro"/>
</dbReference>
<sequence>MRMIRSARDFGTLIKNKRKALGWTQAELATRSGTGERFIVELEAGKPSCQLEKALIVARAVGCELADLKSASPQPSKQEDDELGFLPTFGDGT</sequence>
<evidence type="ECO:0000259" key="2">
    <source>
        <dbReference type="PROSITE" id="PS50943"/>
    </source>
</evidence>